<organism evidence="2 3">
    <name type="scientific">Botryobasidium botryosum (strain FD-172 SS1)</name>
    <dbReference type="NCBI Taxonomy" id="930990"/>
    <lineage>
        <taxon>Eukaryota</taxon>
        <taxon>Fungi</taxon>
        <taxon>Dikarya</taxon>
        <taxon>Basidiomycota</taxon>
        <taxon>Agaricomycotina</taxon>
        <taxon>Agaricomycetes</taxon>
        <taxon>Cantharellales</taxon>
        <taxon>Botryobasidiaceae</taxon>
        <taxon>Botryobasidium</taxon>
    </lineage>
</organism>
<protein>
    <submittedName>
        <fullName evidence="2">Uncharacterized protein</fullName>
    </submittedName>
</protein>
<feature type="compositionally biased region" description="Low complexity" evidence="1">
    <location>
        <begin position="113"/>
        <end position="124"/>
    </location>
</feature>
<evidence type="ECO:0000313" key="3">
    <source>
        <dbReference type="Proteomes" id="UP000027195"/>
    </source>
</evidence>
<reference evidence="3" key="1">
    <citation type="journal article" date="2014" name="Proc. Natl. Acad. Sci. U.S.A.">
        <title>Extensive sampling of basidiomycete genomes demonstrates inadequacy of the white-rot/brown-rot paradigm for wood decay fungi.</title>
        <authorList>
            <person name="Riley R."/>
            <person name="Salamov A.A."/>
            <person name="Brown D.W."/>
            <person name="Nagy L.G."/>
            <person name="Floudas D."/>
            <person name="Held B.W."/>
            <person name="Levasseur A."/>
            <person name="Lombard V."/>
            <person name="Morin E."/>
            <person name="Otillar R."/>
            <person name="Lindquist E.A."/>
            <person name="Sun H."/>
            <person name="LaButti K.M."/>
            <person name="Schmutz J."/>
            <person name="Jabbour D."/>
            <person name="Luo H."/>
            <person name="Baker S.E."/>
            <person name="Pisabarro A.G."/>
            <person name="Walton J.D."/>
            <person name="Blanchette R.A."/>
            <person name="Henrissat B."/>
            <person name="Martin F."/>
            <person name="Cullen D."/>
            <person name="Hibbett D.S."/>
            <person name="Grigoriev I.V."/>
        </authorList>
    </citation>
    <scope>NUCLEOTIDE SEQUENCE [LARGE SCALE GENOMIC DNA]</scope>
    <source>
        <strain evidence="3">FD-172 SS1</strain>
    </source>
</reference>
<proteinExistence type="predicted"/>
<feature type="region of interest" description="Disordered" evidence="1">
    <location>
        <begin position="113"/>
        <end position="140"/>
    </location>
</feature>
<evidence type="ECO:0000256" key="1">
    <source>
        <dbReference type="SAM" id="MobiDB-lite"/>
    </source>
</evidence>
<keyword evidence="3" id="KW-1185">Reference proteome</keyword>
<sequence length="196" mass="20421">MLLIAIISCIRAPTSRVTPKYPGLYECLCIRQGLCQSPTSASAFSQSAPTLCSKPANMRFDVIFSAVLSFGLLAASVQDVVVVRSISAELSAREIVAPAAHFAEERSVVTSASSPLATTSSPLTGRALRPRSTPSAPRSANADADISVILSLSPSSLLSSTSSLTRAPPSASLLMSTLVFPSSWTSASYVPFIVVV</sequence>
<dbReference type="HOGENOM" id="CLU_1390003_0_0_1"/>
<dbReference type="AlphaFoldDB" id="A0A067MLK9"/>
<accession>A0A067MLK9</accession>
<dbReference type="Proteomes" id="UP000027195">
    <property type="component" value="Unassembled WGS sequence"/>
</dbReference>
<gene>
    <name evidence="2" type="ORF">BOTBODRAFT_416592</name>
</gene>
<evidence type="ECO:0000313" key="2">
    <source>
        <dbReference type="EMBL" id="KDQ12456.1"/>
    </source>
</evidence>
<dbReference type="InParanoid" id="A0A067MLK9"/>
<name>A0A067MLK9_BOTB1</name>
<dbReference type="EMBL" id="KL198050">
    <property type="protein sequence ID" value="KDQ12456.1"/>
    <property type="molecule type" value="Genomic_DNA"/>
</dbReference>